<keyword evidence="1" id="KW-1133">Transmembrane helix</keyword>
<keyword evidence="1" id="KW-0812">Transmembrane</keyword>
<evidence type="ECO:0000313" key="4">
    <source>
        <dbReference type="RefSeq" id="XP_029651853.1"/>
    </source>
</evidence>
<organism evidence="3 4">
    <name type="scientific">Octopus sinensis</name>
    <name type="common">East Asian common octopus</name>
    <dbReference type="NCBI Taxonomy" id="2607531"/>
    <lineage>
        <taxon>Eukaryota</taxon>
        <taxon>Metazoa</taxon>
        <taxon>Spiralia</taxon>
        <taxon>Lophotrochozoa</taxon>
        <taxon>Mollusca</taxon>
        <taxon>Cephalopoda</taxon>
        <taxon>Coleoidea</taxon>
        <taxon>Octopodiformes</taxon>
        <taxon>Octopoda</taxon>
        <taxon>Incirrata</taxon>
        <taxon>Octopodidae</taxon>
        <taxon>Octopus</taxon>
    </lineage>
</organism>
<reference evidence="4" key="1">
    <citation type="submission" date="2025-08" db="UniProtKB">
        <authorList>
            <consortium name="RefSeq"/>
        </authorList>
    </citation>
    <scope>IDENTIFICATION</scope>
</reference>
<keyword evidence="2" id="KW-0732">Signal</keyword>
<dbReference type="KEGG" id="osn:115225073"/>
<evidence type="ECO:0000256" key="2">
    <source>
        <dbReference type="SAM" id="SignalP"/>
    </source>
</evidence>
<keyword evidence="3" id="KW-1185">Reference proteome</keyword>
<feature type="chain" id="PRO_5028325511" evidence="2">
    <location>
        <begin position="23"/>
        <end position="113"/>
    </location>
</feature>
<name>A0A6P7TK92_9MOLL</name>
<feature type="signal peptide" evidence="2">
    <location>
        <begin position="1"/>
        <end position="22"/>
    </location>
</feature>
<dbReference type="AlphaFoldDB" id="A0A6P7TK92"/>
<dbReference type="RefSeq" id="XP_029651853.1">
    <property type="nucleotide sequence ID" value="XM_029795993.2"/>
</dbReference>
<feature type="transmembrane region" description="Helical" evidence="1">
    <location>
        <begin position="65"/>
        <end position="87"/>
    </location>
</feature>
<sequence length="113" mass="12475">MGALKLFFCVFACCFYSTSSEGYNISQYDSTSSEGYNISQYDQDTTTKNNSFIESNETGGTTSTLTIVFVVVGIIVSIGIGVCIYKFRTSKKNYSRSFSYQGTTTEEIEGQTD</sequence>
<proteinExistence type="predicted"/>
<dbReference type="Proteomes" id="UP000515154">
    <property type="component" value="Linkage group LG27"/>
</dbReference>
<evidence type="ECO:0000313" key="3">
    <source>
        <dbReference type="Proteomes" id="UP000515154"/>
    </source>
</evidence>
<protein>
    <submittedName>
        <fullName evidence="4">Uncharacterized protein LOC115225073</fullName>
    </submittedName>
</protein>
<accession>A0A6P7TK92</accession>
<evidence type="ECO:0000256" key="1">
    <source>
        <dbReference type="SAM" id="Phobius"/>
    </source>
</evidence>
<keyword evidence="1" id="KW-0472">Membrane</keyword>
<gene>
    <name evidence="4" type="primary">LOC115225073</name>
</gene>